<protein>
    <submittedName>
        <fullName evidence="1">Follicle-stimulating hormone receptor</fullName>
    </submittedName>
</protein>
<organism evidence="1 2">
    <name type="scientific">Ophiophagus hannah</name>
    <name type="common">King cobra</name>
    <name type="synonym">Naja hannah</name>
    <dbReference type="NCBI Taxonomy" id="8665"/>
    <lineage>
        <taxon>Eukaryota</taxon>
        <taxon>Metazoa</taxon>
        <taxon>Chordata</taxon>
        <taxon>Craniata</taxon>
        <taxon>Vertebrata</taxon>
        <taxon>Euteleostomi</taxon>
        <taxon>Lepidosauria</taxon>
        <taxon>Squamata</taxon>
        <taxon>Bifurcata</taxon>
        <taxon>Unidentata</taxon>
        <taxon>Episquamata</taxon>
        <taxon>Toxicofera</taxon>
        <taxon>Serpentes</taxon>
        <taxon>Colubroidea</taxon>
        <taxon>Elapidae</taxon>
        <taxon>Elapinae</taxon>
        <taxon>Ophiophagus</taxon>
    </lineage>
</organism>
<comment type="caution">
    <text evidence="1">The sequence shown here is derived from an EMBL/GenBank/DDBJ whole genome shotgun (WGS) entry which is preliminary data.</text>
</comment>
<keyword evidence="2" id="KW-1185">Reference proteome</keyword>
<sequence>MMSTQSRGRHISDGGRQEELIFPVAEGGMGNVEASMALFFLSLWFLLGACLGCQHPLCQCSDRMAFICQESETRVSNSIASRERSIVTCYNVFFLPLQSWGWAWPARNISGLRAASLTVVLVTLEHDGKPFRHRVPKPEWAYMCVHVRVHWKSKTSWLVRAYLFFWPFSGHFWPFSGHLSDHKQPKKWSEYGPENGLFFSHFSGHFPALQCLQRPAGQKPGAAGDGVCAHRECSACHSPSQP</sequence>
<dbReference type="AlphaFoldDB" id="V8PEQ1"/>
<gene>
    <name evidence="1" type="primary">FSHR</name>
    <name evidence="1" type="ORF">L345_01799</name>
</gene>
<feature type="non-terminal residue" evidence="1">
    <location>
        <position position="1"/>
    </location>
</feature>
<evidence type="ECO:0000313" key="1">
    <source>
        <dbReference type="EMBL" id="ETE72382.1"/>
    </source>
</evidence>
<dbReference type="EMBL" id="AZIM01000233">
    <property type="protein sequence ID" value="ETE72382.1"/>
    <property type="molecule type" value="Genomic_DNA"/>
</dbReference>
<reference evidence="1 2" key="1">
    <citation type="journal article" date="2013" name="Proc. Natl. Acad. Sci. U.S.A.">
        <title>The king cobra genome reveals dynamic gene evolution and adaptation in the snake venom system.</title>
        <authorList>
            <person name="Vonk F.J."/>
            <person name="Casewell N.R."/>
            <person name="Henkel C.V."/>
            <person name="Heimberg A.M."/>
            <person name="Jansen H.J."/>
            <person name="McCleary R.J."/>
            <person name="Kerkkamp H.M."/>
            <person name="Vos R.A."/>
            <person name="Guerreiro I."/>
            <person name="Calvete J.J."/>
            <person name="Wuster W."/>
            <person name="Woods A.E."/>
            <person name="Logan J.M."/>
            <person name="Harrison R.A."/>
            <person name="Castoe T.A."/>
            <person name="de Koning A.P."/>
            <person name="Pollock D.D."/>
            <person name="Yandell M."/>
            <person name="Calderon D."/>
            <person name="Renjifo C."/>
            <person name="Currier R.B."/>
            <person name="Salgado D."/>
            <person name="Pla D."/>
            <person name="Sanz L."/>
            <person name="Hyder A.S."/>
            <person name="Ribeiro J.M."/>
            <person name="Arntzen J.W."/>
            <person name="van den Thillart G.E."/>
            <person name="Boetzer M."/>
            <person name="Pirovano W."/>
            <person name="Dirks R.P."/>
            <person name="Spaink H.P."/>
            <person name="Duboule D."/>
            <person name="McGlinn E."/>
            <person name="Kini R.M."/>
            <person name="Richardson M.K."/>
        </authorList>
    </citation>
    <scope>NUCLEOTIDE SEQUENCE</scope>
    <source>
        <tissue evidence="1">Blood</tissue>
    </source>
</reference>
<name>V8PEQ1_OPHHA</name>
<evidence type="ECO:0000313" key="2">
    <source>
        <dbReference type="Proteomes" id="UP000018936"/>
    </source>
</evidence>
<accession>V8PEQ1</accession>
<proteinExistence type="predicted"/>
<keyword evidence="1" id="KW-0675">Receptor</keyword>
<dbReference type="Proteomes" id="UP000018936">
    <property type="component" value="Unassembled WGS sequence"/>
</dbReference>